<sequence>MGRAPRRKNGLDPNHPTLFTEQEIPPREKPEEKDFKSLAHPLWTENKAKLIQEYIRLFTFVTKHGTYIDGFAAPQQRHLKELCSANLVLQARPPWMREFWLCDLDPAGVSLLEEIKAEQALPKRRIEVLPGDFNLRIHDILGAGTIKPTTATFALLDQRTFECEWATVQAIARHKQTHKIEIFYFLATGWLDRSIAAVSRPETTERLTKWWGREDWRDLRKISSAVRGVQVAERFKAELGYTYAYPYPIHSERRGGRIMYHMIHATDHPAASPLMQRAYRKVAGRSLDDREAQQDLEALLAQYMGKGDLDAVFDLGEPFDGTPISVPTSRSDALPAKLDATSQELDDVISRLEGAVEIEFLQEGEADMRRALRDAALRLAKALDDRRPRHGELGHNGPPLDDEGNPIPANFVNELTTATREIIEETEKVDPDALTIARAASRLQALKAWLRPRADLAADEFAKKLGSSAAIATAAGVSIACASLITPLRDAIIASVHWLTAILLAV</sequence>
<gene>
    <name evidence="2" type="primary">tcmP</name>
    <name evidence="2" type="ORF">H7F51_02125</name>
</gene>
<organism evidence="2 3">
    <name type="scientific">Novosphingobium flavum</name>
    <dbReference type="NCBI Taxonomy" id="1778672"/>
    <lineage>
        <taxon>Bacteria</taxon>
        <taxon>Pseudomonadati</taxon>
        <taxon>Pseudomonadota</taxon>
        <taxon>Alphaproteobacteria</taxon>
        <taxon>Sphingomonadales</taxon>
        <taxon>Sphingomonadaceae</taxon>
        <taxon>Novosphingobium</taxon>
    </lineage>
</organism>
<accession>A0A7X1FP05</accession>
<evidence type="ECO:0000313" key="3">
    <source>
        <dbReference type="Proteomes" id="UP000566813"/>
    </source>
</evidence>
<reference evidence="2 3" key="1">
    <citation type="submission" date="2020-08" db="EMBL/GenBank/DDBJ databases">
        <title>The genome sequence of type strain Novosphingobium flavum NBRC 111647.</title>
        <authorList>
            <person name="Liu Y."/>
        </authorList>
    </citation>
    <scope>NUCLEOTIDE SEQUENCE [LARGE SCALE GENOMIC DNA]</scope>
    <source>
        <strain evidence="2 3">NBRC 111647</strain>
    </source>
</reference>
<dbReference type="EMBL" id="JACLAW010000002">
    <property type="protein sequence ID" value="MBC2664310.1"/>
    <property type="molecule type" value="Genomic_DNA"/>
</dbReference>
<dbReference type="NCBIfam" id="TIGR04474">
    <property type="entry name" value="tcm_partner"/>
    <property type="match status" value="1"/>
</dbReference>
<feature type="compositionally biased region" description="Basic and acidic residues" evidence="1">
    <location>
        <begin position="24"/>
        <end position="33"/>
    </location>
</feature>
<dbReference type="AlphaFoldDB" id="A0A7X1FP05"/>
<dbReference type="InterPro" id="IPR031009">
    <property type="entry name" value="Tcm_partner"/>
</dbReference>
<comment type="caution">
    <text evidence="2">The sequence shown here is derived from an EMBL/GenBank/DDBJ whole genome shotgun (WGS) entry which is preliminary data.</text>
</comment>
<evidence type="ECO:0000256" key="1">
    <source>
        <dbReference type="SAM" id="MobiDB-lite"/>
    </source>
</evidence>
<dbReference type="Proteomes" id="UP000566813">
    <property type="component" value="Unassembled WGS sequence"/>
</dbReference>
<dbReference type="RefSeq" id="WP_185662576.1">
    <property type="nucleotide sequence ID" value="NZ_JACLAW010000002.1"/>
</dbReference>
<evidence type="ECO:0000313" key="2">
    <source>
        <dbReference type="EMBL" id="MBC2664310.1"/>
    </source>
</evidence>
<name>A0A7X1FP05_9SPHN</name>
<keyword evidence="3" id="KW-1185">Reference proteome</keyword>
<protein>
    <submittedName>
        <fullName evidence="2">Three-Cys-motif partner protein TcmP</fullName>
    </submittedName>
</protein>
<feature type="region of interest" description="Disordered" evidence="1">
    <location>
        <begin position="387"/>
        <end position="407"/>
    </location>
</feature>
<feature type="region of interest" description="Disordered" evidence="1">
    <location>
        <begin position="1"/>
        <end position="33"/>
    </location>
</feature>
<proteinExistence type="predicted"/>